<reference evidence="10 11" key="1">
    <citation type="journal article" date="2018" name="Sci. Rep.">
        <title>Genomic signatures of local adaptation to the degree of environmental predictability in rotifers.</title>
        <authorList>
            <person name="Franch-Gras L."/>
            <person name="Hahn C."/>
            <person name="Garcia-Roger E.M."/>
            <person name="Carmona M.J."/>
            <person name="Serra M."/>
            <person name="Gomez A."/>
        </authorList>
    </citation>
    <scope>NUCLEOTIDE SEQUENCE [LARGE SCALE GENOMIC DNA]</scope>
    <source>
        <strain evidence="10">HYR1</strain>
    </source>
</reference>
<dbReference type="AlphaFoldDB" id="A0A3M7PVK5"/>
<dbReference type="Gene3D" id="1.20.1070.10">
    <property type="entry name" value="Rhodopsin 7-helix transmembrane proteins"/>
    <property type="match status" value="2"/>
</dbReference>
<comment type="caution">
    <text evidence="10">The sequence shown here is derived from an EMBL/GenBank/DDBJ whole genome shotgun (WGS) entry which is preliminary data.</text>
</comment>
<evidence type="ECO:0000313" key="11">
    <source>
        <dbReference type="Proteomes" id="UP000276133"/>
    </source>
</evidence>
<keyword evidence="6 10" id="KW-0675">Receptor</keyword>
<dbReference type="PROSITE" id="PS50262">
    <property type="entry name" value="G_PROTEIN_RECEP_F1_2"/>
    <property type="match status" value="1"/>
</dbReference>
<keyword evidence="4" id="KW-0297">G-protein coupled receptor</keyword>
<gene>
    <name evidence="10" type="ORF">BpHYR1_050856</name>
</gene>
<dbReference type="SUPFAM" id="SSF81321">
    <property type="entry name" value="Family A G protein-coupled receptor-like"/>
    <property type="match status" value="1"/>
</dbReference>
<sequence>MECKTKYLDKDALMPISNRILSRARYFHRTRSIIEKKSRTDEYTSSYLKKYDYKIGQLFSIILSINTIFGTVINFWFIFTIIDYKILRSSKYIGIINLSIVDLCLCLIISPLQIFRELVSINDSTFLPPVLCTIITFLSSWACLSSIFSLTLISLERLMVFKRNRRINRKKFLLLIIITQIISLMLSLINSLMNWLVGLVCLILTTYCYFQMLRLKLNGLITLSKELNQEESKLIQSRRFSKSTNSIEKNSNLSNSKRFSFSLSHLGGKFLRKSDSTAFNAKTLKVSMLNIDNIEKDQVSYNKVTIVSWNDNIRQDSKFKRWNIKRSGTGSMESKAIRKTIIPIVVFYLFWLPYALVQIAAMFSASHLFELANIISISIGFCHSSLNPIVYCCTNINGFNRLNWMSRIIEKNRIQHNEEDDFFKVIFGSGEIDFNDIIEYKIPGLVEHHLTKQNFSSVFIFYKHLSNFIFISKEKISEYLKFAIEYSSSFATILSHRGRHLRPSMATKRGINN</sequence>
<feature type="transmembrane region" description="Helical" evidence="8">
    <location>
        <begin position="94"/>
        <end position="114"/>
    </location>
</feature>
<evidence type="ECO:0000256" key="3">
    <source>
        <dbReference type="ARBA" id="ARBA00022989"/>
    </source>
</evidence>
<protein>
    <submittedName>
        <fullName evidence="10">Eptide Receptor family</fullName>
    </submittedName>
</protein>
<evidence type="ECO:0000256" key="4">
    <source>
        <dbReference type="ARBA" id="ARBA00023040"/>
    </source>
</evidence>
<feature type="transmembrane region" description="Helical" evidence="8">
    <location>
        <begin position="172"/>
        <end position="189"/>
    </location>
</feature>
<organism evidence="10 11">
    <name type="scientific">Brachionus plicatilis</name>
    <name type="common">Marine rotifer</name>
    <name type="synonym">Brachionus muelleri</name>
    <dbReference type="NCBI Taxonomy" id="10195"/>
    <lineage>
        <taxon>Eukaryota</taxon>
        <taxon>Metazoa</taxon>
        <taxon>Spiralia</taxon>
        <taxon>Gnathifera</taxon>
        <taxon>Rotifera</taxon>
        <taxon>Eurotatoria</taxon>
        <taxon>Monogononta</taxon>
        <taxon>Pseudotrocha</taxon>
        <taxon>Ploima</taxon>
        <taxon>Brachionidae</taxon>
        <taxon>Brachionus</taxon>
    </lineage>
</organism>
<dbReference type="InterPro" id="IPR000276">
    <property type="entry name" value="GPCR_Rhodpsn"/>
</dbReference>
<proteinExistence type="predicted"/>
<dbReference type="Pfam" id="PF00001">
    <property type="entry name" value="7tm_1"/>
    <property type="match status" value="1"/>
</dbReference>
<dbReference type="STRING" id="10195.A0A3M7PVK5"/>
<feature type="transmembrane region" description="Helical" evidence="8">
    <location>
        <begin position="58"/>
        <end position="82"/>
    </location>
</feature>
<feature type="domain" description="G-protein coupled receptors family 1 profile" evidence="9">
    <location>
        <begin position="73"/>
        <end position="391"/>
    </location>
</feature>
<dbReference type="GO" id="GO:0016020">
    <property type="term" value="C:membrane"/>
    <property type="evidence" value="ECO:0007669"/>
    <property type="project" value="UniProtKB-SubCell"/>
</dbReference>
<feature type="transmembrane region" description="Helical" evidence="8">
    <location>
        <begin position="195"/>
        <end position="215"/>
    </location>
</feature>
<feature type="transmembrane region" description="Helical" evidence="8">
    <location>
        <begin position="341"/>
        <end position="363"/>
    </location>
</feature>
<dbReference type="PANTHER" id="PTHR24238:SF47">
    <property type="entry name" value="ECDYSTEROIDS_DOPAMINE RECEPTOR-RELATED"/>
    <property type="match status" value="1"/>
</dbReference>
<dbReference type="Proteomes" id="UP000276133">
    <property type="component" value="Unassembled WGS sequence"/>
</dbReference>
<evidence type="ECO:0000256" key="1">
    <source>
        <dbReference type="ARBA" id="ARBA00004141"/>
    </source>
</evidence>
<accession>A0A3M7PVK5</accession>
<evidence type="ECO:0000256" key="2">
    <source>
        <dbReference type="ARBA" id="ARBA00022692"/>
    </source>
</evidence>
<dbReference type="CDD" id="cd00637">
    <property type="entry name" value="7tm_classA_rhodopsin-like"/>
    <property type="match status" value="1"/>
</dbReference>
<name>A0A3M7PVK5_BRAPC</name>
<dbReference type="InterPro" id="IPR017452">
    <property type="entry name" value="GPCR_Rhodpsn_7TM"/>
</dbReference>
<dbReference type="GO" id="GO:0004930">
    <property type="term" value="F:G protein-coupled receptor activity"/>
    <property type="evidence" value="ECO:0007669"/>
    <property type="project" value="UniProtKB-KW"/>
</dbReference>
<keyword evidence="2 8" id="KW-0812">Transmembrane</keyword>
<keyword evidence="11" id="KW-1185">Reference proteome</keyword>
<evidence type="ECO:0000259" key="9">
    <source>
        <dbReference type="PROSITE" id="PS50262"/>
    </source>
</evidence>
<evidence type="ECO:0000256" key="5">
    <source>
        <dbReference type="ARBA" id="ARBA00023136"/>
    </source>
</evidence>
<dbReference type="PANTHER" id="PTHR24238">
    <property type="entry name" value="G-PROTEIN COUPLED RECEPTOR"/>
    <property type="match status" value="1"/>
</dbReference>
<comment type="subcellular location">
    <subcellularLocation>
        <location evidence="1">Membrane</location>
        <topology evidence="1">Multi-pass membrane protein</topology>
    </subcellularLocation>
</comment>
<evidence type="ECO:0000313" key="10">
    <source>
        <dbReference type="EMBL" id="RNA03043.1"/>
    </source>
</evidence>
<keyword evidence="5 8" id="KW-0472">Membrane</keyword>
<dbReference type="EMBL" id="REGN01008666">
    <property type="protein sequence ID" value="RNA03043.1"/>
    <property type="molecule type" value="Genomic_DNA"/>
</dbReference>
<keyword evidence="3 8" id="KW-1133">Transmembrane helix</keyword>
<evidence type="ECO:0000256" key="7">
    <source>
        <dbReference type="ARBA" id="ARBA00023224"/>
    </source>
</evidence>
<dbReference type="OrthoDB" id="10037617at2759"/>
<dbReference type="PRINTS" id="PR00237">
    <property type="entry name" value="GPCRRHODOPSN"/>
</dbReference>
<evidence type="ECO:0000256" key="6">
    <source>
        <dbReference type="ARBA" id="ARBA00023170"/>
    </source>
</evidence>
<keyword evidence="7" id="KW-0807">Transducer</keyword>
<feature type="transmembrane region" description="Helical" evidence="8">
    <location>
        <begin position="126"/>
        <end position="152"/>
    </location>
</feature>
<evidence type="ECO:0000256" key="8">
    <source>
        <dbReference type="SAM" id="Phobius"/>
    </source>
</evidence>